<keyword evidence="3" id="KW-1185">Reference proteome</keyword>
<protein>
    <recommendedName>
        <fullName evidence="4">DUF983 domain-containing protein</fullName>
    </recommendedName>
</protein>
<keyword evidence="1" id="KW-1133">Transmembrane helix</keyword>
<keyword evidence="1" id="KW-0472">Membrane</keyword>
<dbReference type="InterPro" id="IPR009325">
    <property type="entry name" value="DUF983"/>
</dbReference>
<dbReference type="Proteomes" id="UP000837932">
    <property type="component" value="Unassembled WGS sequence"/>
</dbReference>
<evidence type="ECO:0000313" key="2">
    <source>
        <dbReference type="EMBL" id="CAH0995612.1"/>
    </source>
</evidence>
<comment type="caution">
    <text evidence="2">The sequence shown here is derived from an EMBL/GenBank/DDBJ whole genome shotgun (WGS) entry which is preliminary data.</text>
</comment>
<feature type="transmembrane region" description="Helical" evidence="1">
    <location>
        <begin position="87"/>
        <end position="106"/>
    </location>
</feature>
<reference evidence="2" key="1">
    <citation type="submission" date="2021-12" db="EMBL/GenBank/DDBJ databases">
        <authorList>
            <person name="Rodrigo-Torres L."/>
            <person name="Arahal R. D."/>
            <person name="Lucena T."/>
        </authorList>
    </citation>
    <scope>NUCLEOTIDE SEQUENCE</scope>
    <source>
        <strain evidence="2">CECT 8858</strain>
    </source>
</reference>
<sequence length="128" mass="15190">MFGKGSRLYSIFAMKCPRCHEGDIFETKNPYKKMSAMKQTCSHCGLRYEKEMGFFFGAMYVSYMLNIALFVTCIVAYFVLLDQYIEGWLLMTIYVSLTVILIPVYYRLSRMIWINFFESYHPEKRGTR</sequence>
<feature type="transmembrane region" description="Helical" evidence="1">
    <location>
        <begin position="54"/>
        <end position="81"/>
    </location>
</feature>
<evidence type="ECO:0000256" key="1">
    <source>
        <dbReference type="SAM" id="Phobius"/>
    </source>
</evidence>
<name>A0ABN8ERT7_9BACT</name>
<evidence type="ECO:0000313" key="3">
    <source>
        <dbReference type="Proteomes" id="UP000837932"/>
    </source>
</evidence>
<proteinExistence type="predicted"/>
<dbReference type="Pfam" id="PF06170">
    <property type="entry name" value="DUF983"/>
    <property type="match status" value="1"/>
</dbReference>
<accession>A0ABN8ERT7</accession>
<gene>
    <name evidence="2" type="ORF">EMA8858_01735</name>
</gene>
<organism evidence="2 3">
    <name type="scientific">Emticicia aquatica</name>
    <dbReference type="NCBI Taxonomy" id="1681835"/>
    <lineage>
        <taxon>Bacteria</taxon>
        <taxon>Pseudomonadati</taxon>
        <taxon>Bacteroidota</taxon>
        <taxon>Cytophagia</taxon>
        <taxon>Cytophagales</taxon>
        <taxon>Leadbetterellaceae</taxon>
        <taxon>Emticicia</taxon>
    </lineage>
</organism>
<keyword evidence="1" id="KW-0812">Transmembrane</keyword>
<dbReference type="EMBL" id="CAKLPY010000001">
    <property type="protein sequence ID" value="CAH0995612.1"/>
    <property type="molecule type" value="Genomic_DNA"/>
</dbReference>
<evidence type="ECO:0008006" key="4">
    <source>
        <dbReference type="Google" id="ProtNLM"/>
    </source>
</evidence>
<dbReference type="RefSeq" id="WP_238806158.1">
    <property type="nucleotide sequence ID" value="NZ_CAKLPY010000001.1"/>
</dbReference>